<evidence type="ECO:0000313" key="1">
    <source>
        <dbReference type="EMBL" id="GAA48743.1"/>
    </source>
</evidence>
<keyword evidence="2" id="KW-1185">Reference proteome</keyword>
<accession>G7Y708</accession>
<name>G7Y708_CLOSI</name>
<proteinExistence type="predicted"/>
<gene>
    <name evidence="1" type="ORF">CLF_101980</name>
</gene>
<dbReference type="AlphaFoldDB" id="G7Y708"/>
<dbReference type="EMBL" id="DF142907">
    <property type="protein sequence ID" value="GAA48743.1"/>
    <property type="molecule type" value="Genomic_DNA"/>
</dbReference>
<protein>
    <submittedName>
        <fullName evidence="1">Uncharacterized protein</fullName>
    </submittedName>
</protein>
<reference key="2">
    <citation type="submission" date="2011-10" db="EMBL/GenBank/DDBJ databases">
        <title>The genome and transcriptome sequence of Clonorchis sinensis provide insights into the carcinogenic liver fluke.</title>
        <authorList>
            <person name="Wang X."/>
            <person name="Huang Y."/>
            <person name="Chen W."/>
            <person name="Liu H."/>
            <person name="Guo L."/>
            <person name="Chen Y."/>
            <person name="Luo F."/>
            <person name="Zhou W."/>
            <person name="Sun J."/>
            <person name="Mao Q."/>
            <person name="Liang P."/>
            <person name="Zhou C."/>
            <person name="Tian Y."/>
            <person name="Men J."/>
            <person name="Lv X."/>
            <person name="Huang L."/>
            <person name="Zhou J."/>
            <person name="Hu Y."/>
            <person name="Li R."/>
            <person name="Zhang F."/>
            <person name="Lei H."/>
            <person name="Li X."/>
            <person name="Hu X."/>
            <person name="Liang C."/>
            <person name="Xu J."/>
            <person name="Wu Z."/>
            <person name="Yu X."/>
        </authorList>
    </citation>
    <scope>NUCLEOTIDE SEQUENCE</scope>
    <source>
        <strain>Henan</strain>
    </source>
</reference>
<reference evidence="1" key="1">
    <citation type="journal article" date="2011" name="Genome Biol.">
        <title>The draft genome of the carcinogenic human liver fluke Clonorchis sinensis.</title>
        <authorList>
            <person name="Wang X."/>
            <person name="Chen W."/>
            <person name="Huang Y."/>
            <person name="Sun J."/>
            <person name="Men J."/>
            <person name="Liu H."/>
            <person name="Luo F."/>
            <person name="Guo L."/>
            <person name="Lv X."/>
            <person name="Deng C."/>
            <person name="Zhou C."/>
            <person name="Fan Y."/>
            <person name="Li X."/>
            <person name="Huang L."/>
            <person name="Hu Y."/>
            <person name="Liang C."/>
            <person name="Hu X."/>
            <person name="Xu J."/>
            <person name="Yu X."/>
        </authorList>
    </citation>
    <scope>NUCLEOTIDE SEQUENCE [LARGE SCALE GENOMIC DNA]</scope>
    <source>
        <strain evidence="1">Henan</strain>
    </source>
</reference>
<dbReference type="Proteomes" id="UP000008909">
    <property type="component" value="Unassembled WGS sequence"/>
</dbReference>
<sequence length="291" mass="33228">MTDAENDDLVHSFKQNNRKASRTIIPGVMHGPRFTNWYGRLHLLTVWQYDHKSFHIIQEFFRFRSTTGLSLGIRTLASDLFKHKDSSRFRCGRLSEVTGGFFGNTVFKSHSLNDLHSFKDVISVTVEAIRRRSAFDASSSSDHGRTRETVLSRDSHCLCDYTKLMRKQAKAGSANGTGMHVGLDSLSFEGDMPENMHYYKLSYFHIFLRFHFKPKTNTGGGCFAILDFFSLAHLASFQGVKQSKRKKRQRQLSTIFARSISKRCLTDSECSTSLFKGVVSSKELDQLRLLK</sequence>
<evidence type="ECO:0000313" key="2">
    <source>
        <dbReference type="Proteomes" id="UP000008909"/>
    </source>
</evidence>
<organism evidence="1 2">
    <name type="scientific">Clonorchis sinensis</name>
    <name type="common">Chinese liver fluke</name>
    <dbReference type="NCBI Taxonomy" id="79923"/>
    <lineage>
        <taxon>Eukaryota</taxon>
        <taxon>Metazoa</taxon>
        <taxon>Spiralia</taxon>
        <taxon>Lophotrochozoa</taxon>
        <taxon>Platyhelminthes</taxon>
        <taxon>Trematoda</taxon>
        <taxon>Digenea</taxon>
        <taxon>Opisthorchiida</taxon>
        <taxon>Opisthorchiata</taxon>
        <taxon>Opisthorchiidae</taxon>
        <taxon>Clonorchis</taxon>
    </lineage>
</organism>